<dbReference type="PROSITE" id="PS00455">
    <property type="entry name" value="AMP_BINDING"/>
    <property type="match status" value="1"/>
</dbReference>
<dbReference type="PANTHER" id="PTHR43767">
    <property type="entry name" value="LONG-CHAIN-FATTY-ACID--COA LIGASE"/>
    <property type="match status" value="1"/>
</dbReference>
<dbReference type="EMBL" id="JBHEZX010000012">
    <property type="protein sequence ID" value="MFC1412700.1"/>
    <property type="molecule type" value="Genomic_DNA"/>
</dbReference>
<dbReference type="InterPro" id="IPR050237">
    <property type="entry name" value="ATP-dep_AMP-bd_enzyme"/>
</dbReference>
<dbReference type="InterPro" id="IPR000873">
    <property type="entry name" value="AMP-dep_synth/lig_dom"/>
</dbReference>
<name>A0ABV6VG54_9ACTN</name>
<dbReference type="InterPro" id="IPR025110">
    <property type="entry name" value="AMP-bd_C"/>
</dbReference>
<accession>A0ABV6VG54</accession>
<sequence>MEFNLADLFEQAVDHFPGREAVACARADEPTVQRRTFAELDERANRLAHHLQEAGVGPGDRVGVYALNRAEWVESLLAICKIRAVCVNVNYRYVADELTYLLGMAEPSALIYQERWAPEVAAVLPGLPGLRHLLVIEDGSGADPAAPRLPAVPYEKAVASGGPRRDFAPRSPDDHYLLFTGGTTGLPKGVVWRQEDVFFALGGGIDVTNGHRMATPEEIVGTAYDNQLTFFPIAPLMHGATQWGLMQQLFRGNRAVLLDRFDARRVWELTASEKVNLVMITGDAMGRPLIEELDSPDGPAYDLGAFFGLVSSAALFSGSVKQRFLDRFPTLYLSDAIGSSEGGAGGISQYSNGAADRGGTGGVTTTAIGDSDVLDEDLNPLPAGVVGRLARRGNIPLRYLGDPVKSAEVFRTAADGTRYAVPGDWARREEDGRITLLGRGSSCINSGGEKIFPEEVESVIKAHPAVYDTVVVGAADERWGETVVALVQARAGAAELTLQQLQEHCRAHLARYKVPRRLHLVAEVRRTPTGKPDMRWAQELVAVE</sequence>
<evidence type="ECO:0000313" key="1">
    <source>
        <dbReference type="EMBL" id="MFC1412700.1"/>
    </source>
</evidence>
<dbReference type="PANTHER" id="PTHR43767:SF1">
    <property type="entry name" value="NONRIBOSOMAL PEPTIDE SYNTHASE PES1 (EUROFUNG)-RELATED"/>
    <property type="match status" value="1"/>
</dbReference>
<dbReference type="InterPro" id="IPR045851">
    <property type="entry name" value="AMP-bd_C_sf"/>
</dbReference>
<protein>
    <submittedName>
        <fullName evidence="1">Acyl-CoA synthetase</fullName>
    </submittedName>
</protein>
<dbReference type="Pfam" id="PF00501">
    <property type="entry name" value="AMP-binding"/>
    <property type="match status" value="1"/>
</dbReference>
<organism evidence="1 2">
    <name type="scientific">Streptacidiphilus alkalitolerans</name>
    <dbReference type="NCBI Taxonomy" id="3342712"/>
    <lineage>
        <taxon>Bacteria</taxon>
        <taxon>Bacillati</taxon>
        <taxon>Actinomycetota</taxon>
        <taxon>Actinomycetes</taxon>
        <taxon>Kitasatosporales</taxon>
        <taxon>Streptomycetaceae</taxon>
        <taxon>Streptacidiphilus</taxon>
    </lineage>
</organism>
<comment type="caution">
    <text evidence="1">The sequence shown here is derived from an EMBL/GenBank/DDBJ whole genome shotgun (WGS) entry which is preliminary data.</text>
</comment>
<dbReference type="Pfam" id="PF13193">
    <property type="entry name" value="AMP-binding_C"/>
    <property type="match status" value="1"/>
</dbReference>
<dbReference type="Gene3D" id="3.30.300.30">
    <property type="match status" value="1"/>
</dbReference>
<keyword evidence="2" id="KW-1185">Reference proteome</keyword>
<dbReference type="Proteomes" id="UP001592582">
    <property type="component" value="Unassembled WGS sequence"/>
</dbReference>
<gene>
    <name evidence="1" type="ORF">ACEZDG_25865</name>
</gene>
<dbReference type="NCBIfam" id="NF005863">
    <property type="entry name" value="PRK07798.1"/>
    <property type="match status" value="1"/>
</dbReference>
<dbReference type="Gene3D" id="3.40.50.12780">
    <property type="entry name" value="N-terminal domain of ligase-like"/>
    <property type="match status" value="1"/>
</dbReference>
<evidence type="ECO:0000313" key="2">
    <source>
        <dbReference type="Proteomes" id="UP001592582"/>
    </source>
</evidence>
<reference evidence="1 2" key="1">
    <citation type="submission" date="2024-09" db="EMBL/GenBank/DDBJ databases">
        <authorList>
            <person name="Lee S.D."/>
        </authorList>
    </citation>
    <scope>NUCLEOTIDE SEQUENCE [LARGE SCALE GENOMIC DNA]</scope>
    <source>
        <strain evidence="1 2">N1-1</strain>
    </source>
</reference>
<dbReference type="SUPFAM" id="SSF56801">
    <property type="entry name" value="Acetyl-CoA synthetase-like"/>
    <property type="match status" value="1"/>
</dbReference>
<dbReference type="InterPro" id="IPR042099">
    <property type="entry name" value="ANL_N_sf"/>
</dbReference>
<proteinExistence type="predicted"/>
<dbReference type="InterPro" id="IPR020845">
    <property type="entry name" value="AMP-binding_CS"/>
</dbReference>